<evidence type="ECO:0000256" key="4">
    <source>
        <dbReference type="ARBA" id="ARBA00023002"/>
    </source>
</evidence>
<dbReference type="Proteomes" id="UP000011996">
    <property type="component" value="Unassembled WGS sequence"/>
</dbReference>
<dbReference type="PATRIC" id="fig|1263868.3.peg.4070"/>
<dbReference type="InterPro" id="IPR036188">
    <property type="entry name" value="FAD/NAD-bd_sf"/>
</dbReference>
<feature type="domain" description="FAD dependent oxidoreductase" evidence="6">
    <location>
        <begin position="10"/>
        <end position="414"/>
    </location>
</feature>
<keyword evidence="3" id="KW-0274">FAD</keyword>
<comment type="cofactor">
    <cofactor evidence="1">
        <name>FAD</name>
        <dbReference type="ChEBI" id="CHEBI:57692"/>
    </cofactor>
</comment>
<accession>M5S238</accession>
<dbReference type="STRING" id="1263868.RESH_03775"/>
<dbReference type="Gene3D" id="3.50.50.60">
    <property type="entry name" value="FAD/NAD(P)-binding domain"/>
    <property type="match status" value="1"/>
</dbReference>
<evidence type="ECO:0000313" key="8">
    <source>
        <dbReference type="Proteomes" id="UP000011996"/>
    </source>
</evidence>
<evidence type="ECO:0000256" key="5">
    <source>
        <dbReference type="ARBA" id="ARBA00037941"/>
    </source>
</evidence>
<dbReference type="InterPro" id="IPR006076">
    <property type="entry name" value="FAD-dep_OxRdtase"/>
</dbReference>
<dbReference type="EMBL" id="ANOF01000122">
    <property type="protein sequence ID" value="EMI25683.1"/>
    <property type="molecule type" value="Genomic_DNA"/>
</dbReference>
<comment type="caution">
    <text evidence="7">The sequence shown here is derived from an EMBL/GenBank/DDBJ whole genome shotgun (WGS) entry which is preliminary data.</text>
</comment>
<evidence type="ECO:0000256" key="1">
    <source>
        <dbReference type="ARBA" id="ARBA00001974"/>
    </source>
</evidence>
<comment type="similarity">
    <text evidence="5">Belongs to the L2HGDH family.</text>
</comment>
<evidence type="ECO:0000256" key="2">
    <source>
        <dbReference type="ARBA" id="ARBA00022630"/>
    </source>
</evidence>
<evidence type="ECO:0000313" key="7">
    <source>
        <dbReference type="EMBL" id="EMI25683.1"/>
    </source>
</evidence>
<evidence type="ECO:0000256" key="3">
    <source>
        <dbReference type="ARBA" id="ARBA00022827"/>
    </source>
</evidence>
<keyword evidence="2" id="KW-0285">Flavoprotein</keyword>
<dbReference type="OrthoDB" id="9801699at2"/>
<dbReference type="Pfam" id="PF01266">
    <property type="entry name" value="DAO"/>
    <property type="match status" value="1"/>
</dbReference>
<dbReference type="GO" id="GO:0047545">
    <property type="term" value="F:(S)-2-hydroxyglutarate dehydrogenase activity"/>
    <property type="evidence" value="ECO:0007669"/>
    <property type="project" value="TreeGrafter"/>
</dbReference>
<dbReference type="PANTHER" id="PTHR43104">
    <property type="entry name" value="L-2-HYDROXYGLUTARATE DEHYDROGENASE, MITOCHONDRIAL"/>
    <property type="match status" value="1"/>
</dbReference>
<dbReference type="GO" id="GO:0005737">
    <property type="term" value="C:cytoplasm"/>
    <property type="evidence" value="ECO:0007669"/>
    <property type="project" value="TreeGrafter"/>
</dbReference>
<evidence type="ECO:0000259" key="6">
    <source>
        <dbReference type="Pfam" id="PF01266"/>
    </source>
</evidence>
<name>M5S238_9BACT</name>
<gene>
    <name evidence="7" type="ORF">RESH_03775</name>
</gene>
<keyword evidence="4" id="KW-0560">Oxidoreductase</keyword>
<dbReference type="PANTHER" id="PTHR43104:SF2">
    <property type="entry name" value="L-2-HYDROXYGLUTARATE DEHYDROGENASE, MITOCHONDRIAL"/>
    <property type="match status" value="1"/>
</dbReference>
<dbReference type="AlphaFoldDB" id="M5S238"/>
<dbReference type="RefSeq" id="WP_008668588.1">
    <property type="nucleotide sequence ID" value="NZ_ANOF01000122.1"/>
</dbReference>
<proteinExistence type="inferred from homology"/>
<protein>
    <submittedName>
        <fullName evidence="7">Hydroxyglutarate oxidase</fullName>
    </submittedName>
</protein>
<dbReference type="SUPFAM" id="SSF51905">
    <property type="entry name" value="FAD/NAD(P)-binding domain"/>
    <property type="match status" value="1"/>
</dbReference>
<organism evidence="7 8">
    <name type="scientific">Rhodopirellula europaea SH398</name>
    <dbReference type="NCBI Taxonomy" id="1263868"/>
    <lineage>
        <taxon>Bacteria</taxon>
        <taxon>Pseudomonadati</taxon>
        <taxon>Planctomycetota</taxon>
        <taxon>Planctomycetia</taxon>
        <taxon>Pirellulales</taxon>
        <taxon>Pirellulaceae</taxon>
        <taxon>Rhodopirellula</taxon>
    </lineage>
</organism>
<dbReference type="Gene3D" id="3.30.9.10">
    <property type="entry name" value="D-Amino Acid Oxidase, subunit A, domain 2"/>
    <property type="match status" value="1"/>
</dbReference>
<sequence length="423" mass="46777">MKPSFSPAHDLAVIGGGIVGLATAMTWLQTRPGSRVTVLETEARVGQHQSGHNSGVIHSGIYYQPGSEKALLCREGKTKLEAFCEKHGIRWEKCGKVVVATDPSELSSLERIIERADLNGVEFRRITTDQLRQLEPSVAGVDAIVVPETGIVDYRSVCDAYRHCIEEMGGSVQLGFQVRRLDADDSGVRMAGVDHNQSSGKFDIQARSAIVCAGLHSDTLVRQSESDASPSDTNSSSEEVRIIPFRGEYYELRPERRGLCRNLIYPVPDPAFPFLGVHFTRMIDGNVECGPNAVLALAREGYRWRDIDVRYLQRTLGYSGFRRLIQKHWRKGLGEMNRSLRKSAFVTALQKLIPELRASDLIPARAGVRAQAVRANGELVDDFLFRSTPNVTHVLNAPSPAATASLAIARRVIEQHQNQNPNL</sequence>
<dbReference type="NCBIfam" id="NF008726">
    <property type="entry name" value="PRK11728.1"/>
    <property type="match status" value="1"/>
</dbReference>
<reference evidence="7 8" key="1">
    <citation type="journal article" date="2013" name="Mar. Genomics">
        <title>Expression of sulfatases in Rhodopirellula baltica and the diversity of sulfatases in the genus Rhodopirellula.</title>
        <authorList>
            <person name="Wegner C.E."/>
            <person name="Richter-Heitmann T."/>
            <person name="Klindworth A."/>
            <person name="Klockow C."/>
            <person name="Richter M."/>
            <person name="Achstetter T."/>
            <person name="Glockner F.O."/>
            <person name="Harder J."/>
        </authorList>
    </citation>
    <scope>NUCLEOTIDE SEQUENCE [LARGE SCALE GENOMIC DNA]</scope>
    <source>
        <strain evidence="7 8">SH398</strain>
    </source>
</reference>